<comment type="catalytic activity">
    <reaction evidence="6 8">
        <text>beta-D-fructose 1-phosphate + ATP = beta-D-fructose 1,6-bisphosphate + ADP + H(+)</text>
        <dbReference type="Rhea" id="RHEA:14213"/>
        <dbReference type="ChEBI" id="CHEBI:15378"/>
        <dbReference type="ChEBI" id="CHEBI:30616"/>
        <dbReference type="ChEBI" id="CHEBI:32966"/>
        <dbReference type="ChEBI" id="CHEBI:138881"/>
        <dbReference type="ChEBI" id="CHEBI:456216"/>
        <dbReference type="EC" id="2.7.1.56"/>
    </reaction>
</comment>
<dbReference type="PROSITE" id="PS00583">
    <property type="entry name" value="PFKB_KINASES_1"/>
    <property type="match status" value="1"/>
</dbReference>
<dbReference type="Proteomes" id="UP001166585">
    <property type="component" value="Unassembled WGS sequence"/>
</dbReference>
<dbReference type="InterPro" id="IPR022463">
    <property type="entry name" value="1-PFruKinase"/>
</dbReference>
<accession>A0ABS5RA12</accession>
<evidence type="ECO:0000256" key="7">
    <source>
        <dbReference type="PIRNR" id="PIRNR000535"/>
    </source>
</evidence>
<keyword evidence="3 8" id="KW-0547">Nucleotide-binding</keyword>
<dbReference type="GO" id="GO:0008662">
    <property type="term" value="F:1-phosphofructokinase activity"/>
    <property type="evidence" value="ECO:0007669"/>
    <property type="project" value="UniProtKB-EC"/>
</dbReference>
<dbReference type="EMBL" id="JAHCQH010000016">
    <property type="protein sequence ID" value="MBS9477659.1"/>
    <property type="molecule type" value="Genomic_DNA"/>
</dbReference>
<reference evidence="10" key="1">
    <citation type="submission" date="2021-05" db="EMBL/GenBank/DDBJ databases">
        <authorList>
            <person name="Sun Q."/>
            <person name="Inoue M."/>
        </authorList>
    </citation>
    <scope>NUCLEOTIDE SEQUENCE</scope>
    <source>
        <strain evidence="10">VKM B-3255</strain>
    </source>
</reference>
<dbReference type="InterPro" id="IPR011611">
    <property type="entry name" value="PfkB_dom"/>
</dbReference>
<evidence type="ECO:0000313" key="11">
    <source>
        <dbReference type="Proteomes" id="UP001166585"/>
    </source>
</evidence>
<comment type="similarity">
    <text evidence="1 7 8">Belongs to the carbohydrate kinase PfkB family.</text>
</comment>
<protein>
    <recommendedName>
        <fullName evidence="7">Phosphofructokinase</fullName>
    </recommendedName>
</protein>
<dbReference type="SUPFAM" id="SSF53613">
    <property type="entry name" value="Ribokinase-like"/>
    <property type="match status" value="1"/>
</dbReference>
<dbReference type="PROSITE" id="PS00584">
    <property type="entry name" value="PFKB_KINASES_2"/>
    <property type="match status" value="1"/>
</dbReference>
<keyword evidence="11" id="KW-1185">Reference proteome</keyword>
<dbReference type="PANTHER" id="PTHR46566">
    <property type="entry name" value="1-PHOSPHOFRUCTOKINASE-RELATED"/>
    <property type="match status" value="1"/>
</dbReference>
<dbReference type="InterPro" id="IPR029056">
    <property type="entry name" value="Ribokinase-like"/>
</dbReference>
<feature type="domain" description="Carbohydrate kinase PfkB" evidence="9">
    <location>
        <begin position="14"/>
        <end position="297"/>
    </location>
</feature>
<keyword evidence="2 7" id="KW-0808">Transferase</keyword>
<gene>
    <name evidence="10" type="primary">pfkB</name>
    <name evidence="10" type="ORF">KIP89_11115</name>
</gene>
<evidence type="ECO:0000256" key="8">
    <source>
        <dbReference type="RuleBase" id="RU369061"/>
    </source>
</evidence>
<evidence type="ECO:0000256" key="6">
    <source>
        <dbReference type="ARBA" id="ARBA00047745"/>
    </source>
</evidence>
<keyword evidence="5 8" id="KW-0067">ATP-binding</keyword>
<dbReference type="InterPro" id="IPR017583">
    <property type="entry name" value="Tagatose/fructose_Pkinase"/>
</dbReference>
<comment type="caution">
    <text evidence="10">The sequence shown here is derived from an EMBL/GenBank/DDBJ whole genome shotgun (WGS) entry which is preliminary data.</text>
</comment>
<dbReference type="InterPro" id="IPR002173">
    <property type="entry name" value="Carboh/pur_kinase_PfkB_CS"/>
</dbReference>
<sequence length="331" mass="33505">MSAPSPVDVVTLTLNPAIDQTVTLDHLRPGHVHRAGSVRYDAGGKGVNVASCLADWGLTVAAAGLLGAANAAPFEALFAAKGIADRFRRVPGETRTNIKLLDRSSGETTDVNLPGFPAETSALAEVEADLTRLARPDGLVVLSGSLPEGAPADTYARLVKHLREAGARVVLDTSGLPLTHALAGAPPTLVKPNRRELEVWAGRPLDDRADLLAVAQRLCAAGIDLVVVSLGADGALFVTTDEALHAAAGEVTGGSSVGAGDAMVAGLVAGLHEGLGLGEIARRATAFAVGKLGLPGPNLPASAALHAIAARVAVQPADAWAASPAVTDHAI</sequence>
<dbReference type="Gene3D" id="3.40.1190.20">
    <property type="match status" value="1"/>
</dbReference>
<dbReference type="Pfam" id="PF00294">
    <property type="entry name" value="PfkB"/>
    <property type="match status" value="1"/>
</dbReference>
<comment type="function">
    <text evidence="8">Catalyzes the ATP-dependent phosphorylation of fructose-l-phosphate to fructose-l,6-bisphosphate.</text>
</comment>
<dbReference type="RefSeq" id="WP_213755515.1">
    <property type="nucleotide sequence ID" value="NZ_JAHCQH010000016.1"/>
</dbReference>
<evidence type="ECO:0000313" key="10">
    <source>
        <dbReference type="EMBL" id="MBS9477659.1"/>
    </source>
</evidence>
<evidence type="ECO:0000256" key="5">
    <source>
        <dbReference type="ARBA" id="ARBA00022840"/>
    </source>
</evidence>
<evidence type="ECO:0000256" key="4">
    <source>
        <dbReference type="ARBA" id="ARBA00022777"/>
    </source>
</evidence>
<evidence type="ECO:0000256" key="1">
    <source>
        <dbReference type="ARBA" id="ARBA00010688"/>
    </source>
</evidence>
<dbReference type="PANTHER" id="PTHR46566:SF5">
    <property type="entry name" value="1-PHOSPHOFRUCTOKINASE"/>
    <property type="match status" value="1"/>
</dbReference>
<keyword evidence="4 8" id="KW-0418">Kinase</keyword>
<name>A0ABS5RA12_9HYPH</name>
<dbReference type="NCBIfam" id="TIGR03168">
    <property type="entry name" value="1-PFK"/>
    <property type="match status" value="1"/>
</dbReference>
<evidence type="ECO:0000256" key="2">
    <source>
        <dbReference type="ARBA" id="ARBA00022679"/>
    </source>
</evidence>
<organism evidence="10 11">
    <name type="scientific">Ancylobacter radicis</name>
    <dbReference type="NCBI Taxonomy" id="2836179"/>
    <lineage>
        <taxon>Bacteria</taxon>
        <taxon>Pseudomonadati</taxon>
        <taxon>Pseudomonadota</taxon>
        <taxon>Alphaproteobacteria</taxon>
        <taxon>Hyphomicrobiales</taxon>
        <taxon>Xanthobacteraceae</taxon>
        <taxon>Ancylobacter</taxon>
    </lineage>
</organism>
<dbReference type="NCBIfam" id="TIGR03828">
    <property type="entry name" value="pfkB"/>
    <property type="match status" value="1"/>
</dbReference>
<dbReference type="PIRSF" id="PIRSF000535">
    <property type="entry name" value="1PFK/6PFK/LacC"/>
    <property type="match status" value="1"/>
</dbReference>
<proteinExistence type="inferred from homology"/>
<dbReference type="CDD" id="cd01164">
    <property type="entry name" value="FruK_PfkB_like"/>
    <property type="match status" value="1"/>
</dbReference>
<evidence type="ECO:0000256" key="3">
    <source>
        <dbReference type="ARBA" id="ARBA00022741"/>
    </source>
</evidence>
<evidence type="ECO:0000259" key="9">
    <source>
        <dbReference type="Pfam" id="PF00294"/>
    </source>
</evidence>